<keyword evidence="2" id="KW-1185">Reference proteome</keyword>
<accession>A0A5B7CY11</accession>
<proteinExistence type="predicted"/>
<evidence type="ECO:0000313" key="1">
    <source>
        <dbReference type="EMBL" id="MPC14249.1"/>
    </source>
</evidence>
<evidence type="ECO:0000313" key="2">
    <source>
        <dbReference type="Proteomes" id="UP000324222"/>
    </source>
</evidence>
<reference evidence="1 2" key="1">
    <citation type="submission" date="2019-05" db="EMBL/GenBank/DDBJ databases">
        <title>Another draft genome of Portunus trituberculatus and its Hox gene families provides insights of decapod evolution.</title>
        <authorList>
            <person name="Jeong J.-H."/>
            <person name="Song I."/>
            <person name="Kim S."/>
            <person name="Choi T."/>
            <person name="Kim D."/>
            <person name="Ryu S."/>
            <person name="Kim W."/>
        </authorList>
    </citation>
    <scope>NUCLEOTIDE SEQUENCE [LARGE SCALE GENOMIC DNA]</scope>
    <source>
        <tissue evidence="1">Muscle</tissue>
    </source>
</reference>
<dbReference type="EMBL" id="VSRR010000339">
    <property type="protein sequence ID" value="MPC14249.1"/>
    <property type="molecule type" value="Genomic_DNA"/>
</dbReference>
<dbReference type="AlphaFoldDB" id="A0A5B7CY11"/>
<comment type="caution">
    <text evidence="1">The sequence shown here is derived from an EMBL/GenBank/DDBJ whole genome shotgun (WGS) entry which is preliminary data.</text>
</comment>
<sequence length="102" mass="11124">MKGRAGGISRAIPLGIGQARKNEAEQSNTNLVVGVFASQLIVDHVHPQLIMGGVREQVQRLQTQPHFAPQFPEAFPVGTPISCEVFLHSLRLSVTSQIKLDQ</sequence>
<name>A0A5B7CY11_PORTR</name>
<dbReference type="Proteomes" id="UP000324222">
    <property type="component" value="Unassembled WGS sequence"/>
</dbReference>
<gene>
    <name evidence="1" type="ORF">E2C01_007011</name>
</gene>
<protein>
    <submittedName>
        <fullName evidence="1">Uncharacterized protein</fullName>
    </submittedName>
</protein>
<organism evidence="1 2">
    <name type="scientific">Portunus trituberculatus</name>
    <name type="common">Swimming crab</name>
    <name type="synonym">Neptunus trituberculatus</name>
    <dbReference type="NCBI Taxonomy" id="210409"/>
    <lineage>
        <taxon>Eukaryota</taxon>
        <taxon>Metazoa</taxon>
        <taxon>Ecdysozoa</taxon>
        <taxon>Arthropoda</taxon>
        <taxon>Crustacea</taxon>
        <taxon>Multicrustacea</taxon>
        <taxon>Malacostraca</taxon>
        <taxon>Eumalacostraca</taxon>
        <taxon>Eucarida</taxon>
        <taxon>Decapoda</taxon>
        <taxon>Pleocyemata</taxon>
        <taxon>Brachyura</taxon>
        <taxon>Eubrachyura</taxon>
        <taxon>Portunoidea</taxon>
        <taxon>Portunidae</taxon>
        <taxon>Portuninae</taxon>
        <taxon>Portunus</taxon>
    </lineage>
</organism>